<sequence>MDVMTDVKAFLSAHPQETIIMRYKDEYDDTEKSTFSAAWEARKTTYSSTFCLGTNWPTLGQARGKVVLLDFCGKASGGIPYHTNYLMTPPGDWHHTGNNHNERLKGNWRDRKGAFGVVALDFPSQKLVRQLLKFNEHPALLK</sequence>
<dbReference type="GO" id="GO:0008081">
    <property type="term" value="F:phosphoric diester hydrolase activity"/>
    <property type="evidence" value="ECO:0007669"/>
    <property type="project" value="InterPro"/>
</dbReference>
<accession>A0A1H9F154</accession>
<protein>
    <submittedName>
        <fullName evidence="1">Uncharacterized protein</fullName>
    </submittedName>
</protein>
<dbReference type="SUPFAM" id="SSF51695">
    <property type="entry name" value="PLC-like phosphodiesterases"/>
    <property type="match status" value="1"/>
</dbReference>
<dbReference type="STRING" id="478744.SAMN05444359_10843"/>
<dbReference type="EMBL" id="FOFB01000008">
    <property type="protein sequence ID" value="SEQ31621.1"/>
    <property type="molecule type" value="Genomic_DNA"/>
</dbReference>
<dbReference type="Gene3D" id="3.20.20.190">
    <property type="entry name" value="Phosphatidylinositol (PI) phosphodiesterase"/>
    <property type="match status" value="1"/>
</dbReference>
<dbReference type="AlphaFoldDB" id="A0A1H9F154"/>
<reference evidence="2" key="1">
    <citation type="submission" date="2016-10" db="EMBL/GenBank/DDBJ databases">
        <authorList>
            <person name="Varghese N."/>
            <person name="Submissions S."/>
        </authorList>
    </citation>
    <scope>NUCLEOTIDE SEQUENCE [LARGE SCALE GENOMIC DNA]</scope>
    <source>
        <strain evidence="2">DSM 24740</strain>
    </source>
</reference>
<name>A0A1H9F154_9BACT</name>
<dbReference type="InterPro" id="IPR017946">
    <property type="entry name" value="PLC-like_Pdiesterase_TIM-brl"/>
</dbReference>
<dbReference type="GO" id="GO:0006629">
    <property type="term" value="P:lipid metabolic process"/>
    <property type="evidence" value="ECO:0007669"/>
    <property type="project" value="InterPro"/>
</dbReference>
<organism evidence="1 2">
    <name type="scientific">Neolewinella agarilytica</name>
    <dbReference type="NCBI Taxonomy" id="478744"/>
    <lineage>
        <taxon>Bacteria</taxon>
        <taxon>Pseudomonadati</taxon>
        <taxon>Bacteroidota</taxon>
        <taxon>Saprospiria</taxon>
        <taxon>Saprospirales</taxon>
        <taxon>Lewinellaceae</taxon>
        <taxon>Neolewinella</taxon>
    </lineage>
</organism>
<gene>
    <name evidence="1" type="ORF">SAMN05444359_10843</name>
</gene>
<proteinExistence type="predicted"/>
<evidence type="ECO:0000313" key="2">
    <source>
        <dbReference type="Proteomes" id="UP000199021"/>
    </source>
</evidence>
<dbReference type="InParanoid" id="A0A1H9F154"/>
<dbReference type="Proteomes" id="UP000199021">
    <property type="component" value="Unassembled WGS sequence"/>
</dbReference>
<keyword evidence="2" id="KW-1185">Reference proteome</keyword>
<evidence type="ECO:0000313" key="1">
    <source>
        <dbReference type="EMBL" id="SEQ31621.1"/>
    </source>
</evidence>